<dbReference type="OrthoDB" id="1930760at2759"/>
<evidence type="ECO:0000313" key="2">
    <source>
        <dbReference type="Proteomes" id="UP000800200"/>
    </source>
</evidence>
<name>A0A6A6DPH8_9PEZI</name>
<accession>A0A6A6DPH8</accession>
<gene>
    <name evidence="1" type="ORF">K469DRAFT_713824</name>
</gene>
<sequence>MGACRDAGVDEDGARTFVEDESAGLQDVRMVVREQTGNGVDGMPYTVFEERRRDFMLVGAKAVGSI</sequence>
<dbReference type="EMBL" id="ML994653">
    <property type="protein sequence ID" value="KAF2181391.1"/>
    <property type="molecule type" value="Genomic_DNA"/>
</dbReference>
<reference evidence="1" key="1">
    <citation type="journal article" date="2020" name="Stud. Mycol.">
        <title>101 Dothideomycetes genomes: a test case for predicting lifestyles and emergence of pathogens.</title>
        <authorList>
            <person name="Haridas S."/>
            <person name="Albert R."/>
            <person name="Binder M."/>
            <person name="Bloem J."/>
            <person name="Labutti K."/>
            <person name="Salamov A."/>
            <person name="Andreopoulos B."/>
            <person name="Baker S."/>
            <person name="Barry K."/>
            <person name="Bills G."/>
            <person name="Bluhm B."/>
            <person name="Cannon C."/>
            <person name="Castanera R."/>
            <person name="Culley D."/>
            <person name="Daum C."/>
            <person name="Ezra D."/>
            <person name="Gonzalez J."/>
            <person name="Henrissat B."/>
            <person name="Kuo A."/>
            <person name="Liang C."/>
            <person name="Lipzen A."/>
            <person name="Lutzoni F."/>
            <person name="Magnuson J."/>
            <person name="Mondo S."/>
            <person name="Nolan M."/>
            <person name="Ohm R."/>
            <person name="Pangilinan J."/>
            <person name="Park H.-J."/>
            <person name="Ramirez L."/>
            <person name="Alfaro M."/>
            <person name="Sun H."/>
            <person name="Tritt A."/>
            <person name="Yoshinaga Y."/>
            <person name="Zwiers L.-H."/>
            <person name="Turgeon B."/>
            <person name="Goodwin S."/>
            <person name="Spatafora J."/>
            <person name="Crous P."/>
            <person name="Grigoriev I."/>
        </authorList>
    </citation>
    <scope>NUCLEOTIDE SEQUENCE</scope>
    <source>
        <strain evidence="1">CBS 207.26</strain>
    </source>
</reference>
<dbReference type="AlphaFoldDB" id="A0A6A6DPH8"/>
<evidence type="ECO:0000313" key="1">
    <source>
        <dbReference type="EMBL" id="KAF2181391.1"/>
    </source>
</evidence>
<dbReference type="Proteomes" id="UP000800200">
    <property type="component" value="Unassembled WGS sequence"/>
</dbReference>
<protein>
    <submittedName>
        <fullName evidence="1">Uncharacterized protein</fullName>
    </submittedName>
</protein>
<organism evidence="1 2">
    <name type="scientific">Zopfia rhizophila CBS 207.26</name>
    <dbReference type="NCBI Taxonomy" id="1314779"/>
    <lineage>
        <taxon>Eukaryota</taxon>
        <taxon>Fungi</taxon>
        <taxon>Dikarya</taxon>
        <taxon>Ascomycota</taxon>
        <taxon>Pezizomycotina</taxon>
        <taxon>Dothideomycetes</taxon>
        <taxon>Dothideomycetes incertae sedis</taxon>
        <taxon>Zopfiaceae</taxon>
        <taxon>Zopfia</taxon>
    </lineage>
</organism>
<dbReference type="Gene3D" id="3.40.30.10">
    <property type="entry name" value="Glutaredoxin"/>
    <property type="match status" value="1"/>
</dbReference>
<proteinExistence type="predicted"/>
<keyword evidence="2" id="KW-1185">Reference proteome</keyword>